<keyword evidence="6 8" id="KW-0804">Transcription</keyword>
<organism evidence="10 11">
    <name type="scientific">Marine Group III euryarchaeote CG-Bathy2</name>
    <dbReference type="NCBI Taxonomy" id="1889002"/>
    <lineage>
        <taxon>Archaea</taxon>
        <taxon>Methanobacteriati</taxon>
        <taxon>Thermoplasmatota</taxon>
        <taxon>Thermoplasmata</taxon>
        <taxon>Candidatus Thermoprofundales</taxon>
    </lineage>
</organism>
<evidence type="ECO:0000256" key="2">
    <source>
        <dbReference type="ARBA" id="ARBA00022490"/>
    </source>
</evidence>
<reference evidence="10 11" key="1">
    <citation type="submission" date="2016-08" db="EMBL/GenBank/DDBJ databases">
        <title>New Insights into Marine Group III Euryarchaeota, from dark to light.</title>
        <authorList>
            <person name="Haro-Moreno J.M."/>
            <person name="Rodriguez-Valera F."/>
            <person name="Lopez-Garcia P."/>
            <person name="Moreira D."/>
            <person name="Martin-Cuadrado A.B."/>
        </authorList>
    </citation>
    <scope>NUCLEOTIDE SEQUENCE [LARGE SCALE GENOMIC DNA]</scope>
    <source>
        <strain evidence="10">CG-Bathy2</strain>
    </source>
</reference>
<dbReference type="CDD" id="cd06528">
    <property type="entry name" value="RNAP_A"/>
    <property type="match status" value="1"/>
</dbReference>
<comment type="similarity">
    <text evidence="8">Belongs to the RNA polymerase beta' chain family.</text>
</comment>
<name>A0A1J5SX43_9ARCH</name>
<dbReference type="InterPro" id="IPR012757">
    <property type="entry name" value="RPO1C"/>
</dbReference>
<protein>
    <recommendedName>
        <fullName evidence="8">DNA-directed RNA polymerase subunit Rpo1C</fullName>
        <ecNumber evidence="8">2.7.7.6</ecNumber>
    </recommendedName>
    <alternativeName>
        <fullName evidence="8">DNA-directed RNA polymerase subunit A''</fullName>
    </alternativeName>
</protein>
<sequence length="386" mass="41722">MVAAEKKLQQALAKAKATLPQGIVRQLAEKTAGHKLSAKQYGQIVKLALKQYGLAQVDATEAVGILAAQSIGEPGTQMTMRTFHYAGVAEMNVTLGLPRLIEIVDARREPKTPIMEVYLEPQFAADRKVALDVAARIEARSVSSLARIRTDMTNLRLIIEPDQKELKACKLTDELLAARIKKQGRLRCLMTIEGGEIVMTDKEPSFKKLYVLEDKVRQLKVAGIASISRAIVRKDKDEYVIFTEGSDLKAVLAMPEVDPTRTSSNSVHEIAAVLGIEAARNSITYELNQTLNEQGLSVDMRHNLLVADVMTNTGRIKAIGRHGISGAKTSVLARAAFEITSTHLLLAGLSGESDVLTGVAENIIVGQPVHLGTGAVSVIYKPGKGG</sequence>
<evidence type="ECO:0000256" key="1">
    <source>
        <dbReference type="ARBA" id="ARBA00022478"/>
    </source>
</evidence>
<dbReference type="EC" id="2.7.7.6" evidence="8"/>
<dbReference type="Proteomes" id="UP000182853">
    <property type="component" value="Unassembled WGS sequence"/>
</dbReference>
<dbReference type="InterPro" id="IPR007081">
    <property type="entry name" value="RNA_pol_Rpb1_5"/>
</dbReference>
<dbReference type="GO" id="GO:0003677">
    <property type="term" value="F:DNA binding"/>
    <property type="evidence" value="ECO:0007669"/>
    <property type="project" value="UniProtKB-UniRule"/>
</dbReference>
<dbReference type="GO" id="GO:0003899">
    <property type="term" value="F:DNA-directed RNA polymerase activity"/>
    <property type="evidence" value="ECO:0007669"/>
    <property type="project" value="UniProtKB-UniRule"/>
</dbReference>
<evidence type="ECO:0000313" key="10">
    <source>
        <dbReference type="EMBL" id="OIR13063.1"/>
    </source>
</evidence>
<comment type="function">
    <text evidence="8">DNA-dependent RNA polymerase (RNAP) catalyzes the transcription of DNA into RNA using the four ribonucleoside triphosphates as substrates. Forms part of the jaw domain.</text>
</comment>
<dbReference type="NCBIfam" id="TIGR02389">
    <property type="entry name" value="RNA_pol_rpoA2"/>
    <property type="match status" value="1"/>
</dbReference>
<dbReference type="AlphaFoldDB" id="A0A1J5SX43"/>
<evidence type="ECO:0000313" key="11">
    <source>
        <dbReference type="Proteomes" id="UP000182853"/>
    </source>
</evidence>
<dbReference type="GO" id="GO:0006351">
    <property type="term" value="P:DNA-templated transcription"/>
    <property type="evidence" value="ECO:0007669"/>
    <property type="project" value="UniProtKB-UniRule"/>
</dbReference>
<comment type="subcellular location">
    <subcellularLocation>
        <location evidence="8">Cytoplasm</location>
    </subcellularLocation>
</comment>
<comment type="catalytic activity">
    <reaction evidence="7 8">
        <text>RNA(n) + a ribonucleoside 5'-triphosphate = RNA(n+1) + diphosphate</text>
        <dbReference type="Rhea" id="RHEA:21248"/>
        <dbReference type="Rhea" id="RHEA-COMP:14527"/>
        <dbReference type="Rhea" id="RHEA-COMP:17342"/>
        <dbReference type="ChEBI" id="CHEBI:33019"/>
        <dbReference type="ChEBI" id="CHEBI:61557"/>
        <dbReference type="ChEBI" id="CHEBI:140395"/>
        <dbReference type="EC" id="2.7.7.6"/>
    </reaction>
</comment>
<comment type="caution">
    <text evidence="10">The sequence shown here is derived from an EMBL/GenBank/DDBJ whole genome shotgun (WGS) entry which is preliminary data.</text>
</comment>
<keyword evidence="5 8" id="KW-0238">DNA-binding</keyword>
<keyword evidence="3 8" id="KW-0808">Transferase</keyword>
<evidence type="ECO:0000259" key="9">
    <source>
        <dbReference type="Pfam" id="PF04998"/>
    </source>
</evidence>
<comment type="subunit">
    <text evidence="8">Part of the RNA polymerase complex.</text>
</comment>
<evidence type="ECO:0000256" key="4">
    <source>
        <dbReference type="ARBA" id="ARBA00022695"/>
    </source>
</evidence>
<proteinExistence type="inferred from homology"/>
<accession>A0A1J5SX43</accession>
<keyword evidence="1 8" id="KW-0240">DNA-directed RNA polymerase</keyword>
<evidence type="ECO:0000256" key="8">
    <source>
        <dbReference type="HAMAP-Rule" id="MF_00411"/>
    </source>
</evidence>
<keyword evidence="2 8" id="KW-0963">Cytoplasm</keyword>
<evidence type="ECO:0000256" key="6">
    <source>
        <dbReference type="ARBA" id="ARBA00023163"/>
    </source>
</evidence>
<dbReference type="PANTHER" id="PTHR19376">
    <property type="entry name" value="DNA-DIRECTED RNA POLYMERASE"/>
    <property type="match status" value="1"/>
</dbReference>
<dbReference type="PANTHER" id="PTHR19376:SF32">
    <property type="entry name" value="DNA-DIRECTED RNA POLYMERASE III SUBUNIT RPC1"/>
    <property type="match status" value="1"/>
</dbReference>
<gene>
    <name evidence="8" type="primary">rpo1C</name>
    <name evidence="8" type="synonym">rpoA2</name>
    <name evidence="10" type="ORF">BEU05_00090</name>
</gene>
<feature type="domain" description="RNA polymerase Rpb1" evidence="9">
    <location>
        <begin position="53"/>
        <end position="331"/>
    </location>
</feature>
<evidence type="ECO:0000256" key="3">
    <source>
        <dbReference type="ARBA" id="ARBA00022679"/>
    </source>
</evidence>
<dbReference type="GO" id="GO:0000428">
    <property type="term" value="C:DNA-directed RNA polymerase complex"/>
    <property type="evidence" value="ECO:0007669"/>
    <property type="project" value="UniProtKB-KW"/>
</dbReference>
<dbReference type="GO" id="GO:0005737">
    <property type="term" value="C:cytoplasm"/>
    <property type="evidence" value="ECO:0007669"/>
    <property type="project" value="UniProtKB-SubCell"/>
</dbReference>
<dbReference type="HAMAP" id="MF_00411">
    <property type="entry name" value="RNApol_arch_Rpo1C"/>
    <property type="match status" value="1"/>
</dbReference>
<dbReference type="SUPFAM" id="SSF64484">
    <property type="entry name" value="beta and beta-prime subunits of DNA dependent RNA-polymerase"/>
    <property type="match status" value="1"/>
</dbReference>
<evidence type="ECO:0000256" key="5">
    <source>
        <dbReference type="ARBA" id="ARBA00023125"/>
    </source>
</evidence>
<keyword evidence="4 8" id="KW-0548">Nucleotidyltransferase</keyword>
<dbReference type="InterPro" id="IPR045867">
    <property type="entry name" value="DNA-dir_RpoC_beta_prime"/>
</dbReference>
<evidence type="ECO:0000256" key="7">
    <source>
        <dbReference type="ARBA" id="ARBA00048552"/>
    </source>
</evidence>
<dbReference type="Pfam" id="PF04998">
    <property type="entry name" value="RNA_pol_Rpb1_5"/>
    <property type="match status" value="1"/>
</dbReference>
<dbReference type="Gene3D" id="1.10.150.390">
    <property type="match status" value="1"/>
</dbReference>
<dbReference type="EMBL" id="MIYT01000001">
    <property type="protein sequence ID" value="OIR13063.1"/>
    <property type="molecule type" value="Genomic_DNA"/>
</dbReference>